<reference evidence="1" key="1">
    <citation type="submission" date="2019-03" db="EMBL/GenBank/DDBJ databases">
        <title>Single cell metagenomics reveals metabolic interactions within the superorganism composed of flagellate Streblomastix strix and complex community of Bacteroidetes bacteria on its surface.</title>
        <authorList>
            <person name="Treitli S.C."/>
            <person name="Kolisko M."/>
            <person name="Husnik F."/>
            <person name="Keeling P."/>
            <person name="Hampl V."/>
        </authorList>
    </citation>
    <scope>NUCLEOTIDE SEQUENCE</scope>
    <source>
        <strain evidence="1">STM</strain>
    </source>
</reference>
<dbReference type="EMBL" id="SNRY01003457">
    <property type="protein sequence ID" value="KAA6320905.1"/>
    <property type="molecule type" value="Genomic_DNA"/>
</dbReference>
<evidence type="ECO:0000313" key="1">
    <source>
        <dbReference type="EMBL" id="KAA6320905.1"/>
    </source>
</evidence>
<sequence length="42" mass="4916">MVTNMVKLSDVESKIIELRGLKIIFDRDIVELYGVETKRIHI</sequence>
<gene>
    <name evidence="1" type="ORF">EZS27_029377</name>
</gene>
<proteinExistence type="predicted"/>
<protein>
    <recommendedName>
        <fullName evidence="2">KilA-N DNA-binding domain-containing protein</fullName>
    </recommendedName>
</protein>
<comment type="caution">
    <text evidence="1">The sequence shown here is derived from an EMBL/GenBank/DDBJ whole genome shotgun (WGS) entry which is preliminary data.</text>
</comment>
<evidence type="ECO:0008006" key="2">
    <source>
        <dbReference type="Google" id="ProtNLM"/>
    </source>
</evidence>
<organism evidence="1">
    <name type="scientific">termite gut metagenome</name>
    <dbReference type="NCBI Taxonomy" id="433724"/>
    <lineage>
        <taxon>unclassified sequences</taxon>
        <taxon>metagenomes</taxon>
        <taxon>organismal metagenomes</taxon>
    </lineage>
</organism>
<name>A0A5J4QH48_9ZZZZ</name>
<accession>A0A5J4QH48</accession>
<dbReference type="AlphaFoldDB" id="A0A5J4QH48"/>